<comment type="caution">
    <text evidence="1">The sequence shown here is derived from an EMBL/GenBank/DDBJ whole genome shotgun (WGS) entry which is preliminary data.</text>
</comment>
<keyword evidence="2" id="KW-1185">Reference proteome</keyword>
<evidence type="ECO:0000313" key="2">
    <source>
        <dbReference type="Proteomes" id="UP000825483"/>
    </source>
</evidence>
<protein>
    <submittedName>
        <fullName evidence="1">Uncharacterized protein</fullName>
    </submittedName>
</protein>
<name>A0A9R1C7B3_9BACT</name>
<dbReference type="Proteomes" id="UP000825483">
    <property type="component" value="Unassembled WGS sequence"/>
</dbReference>
<dbReference type="EMBL" id="BPUB01000001">
    <property type="protein sequence ID" value="GJG57339.1"/>
    <property type="molecule type" value="Genomic_DNA"/>
</dbReference>
<organism evidence="1 2">
    <name type="scientific">Prevotella lacticifex</name>
    <dbReference type="NCBI Taxonomy" id="2854755"/>
    <lineage>
        <taxon>Bacteria</taxon>
        <taxon>Pseudomonadati</taxon>
        <taxon>Bacteroidota</taxon>
        <taxon>Bacteroidia</taxon>
        <taxon>Bacteroidales</taxon>
        <taxon>Prevotellaceae</taxon>
        <taxon>Prevotella</taxon>
    </lineage>
</organism>
<evidence type="ECO:0000313" key="1">
    <source>
        <dbReference type="EMBL" id="GJG57339.1"/>
    </source>
</evidence>
<dbReference type="AlphaFoldDB" id="A0A9R1C7B3"/>
<accession>A0A9R1C7B3</accession>
<gene>
    <name evidence="1" type="ORF">PRLR5076_01900</name>
</gene>
<proteinExistence type="predicted"/>
<sequence>MGDGDVGQGGRGRTDNGLEVSVGLYRPKWSLETARKLYVFNINSCMSITNKLSLIINY</sequence>
<reference evidence="1" key="1">
    <citation type="journal article" date="2022" name="Int. J. Syst. Evol. Microbiol.">
        <title>Prevotella lacticifex sp. nov., isolated from the rumen of cows.</title>
        <authorList>
            <person name="Shinkai T."/>
            <person name="Ikeyama N."/>
            <person name="Kumagai M."/>
            <person name="Ohmori H."/>
            <person name="Sakamoto M."/>
            <person name="Ohkuma M."/>
            <person name="Mitsumori M."/>
        </authorList>
    </citation>
    <scope>NUCLEOTIDE SEQUENCE</scope>
    <source>
        <strain evidence="1">R5076</strain>
    </source>
</reference>